<evidence type="ECO:0000313" key="2">
    <source>
        <dbReference type="EMBL" id="APC00760.1"/>
    </source>
</evidence>
<evidence type="ECO:0008006" key="4">
    <source>
        <dbReference type="Google" id="ProtNLM"/>
    </source>
</evidence>
<evidence type="ECO:0000256" key="1">
    <source>
        <dbReference type="SAM" id="MobiDB-lite"/>
    </source>
</evidence>
<accession>A0AAC9NFT4</accession>
<feature type="region of interest" description="Disordered" evidence="1">
    <location>
        <begin position="34"/>
        <end position="55"/>
    </location>
</feature>
<name>A0AAC9NFT4_9BURK</name>
<reference evidence="2" key="1">
    <citation type="journal article" date="2017" name="Appl. Environ. Microbiol.">
        <title>Microdiversification of a pelagic Polynucleobacter species is mainly driven by acquisition of genomic islands from a partially interspecific gene pool.</title>
        <authorList>
            <person name="Hoetzinger M."/>
            <person name="Hahn M.W."/>
            <person name="Jezberova J."/>
            <person name="Schmidt J."/>
            <person name="Koll U."/>
        </authorList>
    </citation>
    <scope>NUCLEOTIDE SEQUENCE</scope>
    <source>
        <strain evidence="2">MWH-RechtKol4</strain>
    </source>
</reference>
<dbReference type="AlphaFoldDB" id="A0AAC9NFT4"/>
<evidence type="ECO:0000313" key="3">
    <source>
        <dbReference type="Proteomes" id="UP000182060"/>
    </source>
</evidence>
<feature type="region of interest" description="Disordered" evidence="1">
    <location>
        <begin position="157"/>
        <end position="181"/>
    </location>
</feature>
<proteinExistence type="predicted"/>
<dbReference type="EMBL" id="CP015017">
    <property type="protein sequence ID" value="APC00760.1"/>
    <property type="molecule type" value="Genomic_DNA"/>
</dbReference>
<organism evidence="2 3">
    <name type="scientific">Polynucleobacter asymbioticus</name>
    <dbReference type="NCBI Taxonomy" id="576611"/>
    <lineage>
        <taxon>Bacteria</taxon>
        <taxon>Pseudomonadati</taxon>
        <taxon>Pseudomonadota</taxon>
        <taxon>Betaproteobacteria</taxon>
        <taxon>Burkholderiales</taxon>
        <taxon>Burkholderiaceae</taxon>
        <taxon>Polynucleobacter</taxon>
    </lineage>
</organism>
<dbReference type="Proteomes" id="UP000182060">
    <property type="component" value="Chromosome"/>
</dbReference>
<feature type="compositionally biased region" description="Polar residues" evidence="1">
    <location>
        <begin position="170"/>
        <end position="181"/>
    </location>
</feature>
<sequence>MVVLKKSKTSTLHDSEALKLNGVKSRISKIHTDGKAPPLEHSFDHQDDSATESEAGKWSENLIGRGKDLLSKDASGVATAAAIVVGAALIEVELIPGLIIGAGAILLGKLFPEATHYVRPAIKGAVRAGFSATHKIREILAEANEQVNDLVAEVKNEQTGSVKQERNTAKPESQINALQKH</sequence>
<protein>
    <recommendedName>
        <fullName evidence="4">DUF5132 domain-containing protein</fullName>
    </recommendedName>
</protein>
<dbReference type="RefSeq" id="WP_071538930.1">
    <property type="nucleotide sequence ID" value="NZ_CP015016.1"/>
</dbReference>
<gene>
    <name evidence="2" type="ORF">AOC25_03515</name>
</gene>